<name>A0A2K8SFU6_9NOSO</name>
<evidence type="ECO:0000313" key="6">
    <source>
        <dbReference type="EMBL" id="AUB34334.1"/>
    </source>
</evidence>
<dbReference type="PANTHER" id="PTHR12544:SF29">
    <property type="entry name" value="GLUTAMINASE"/>
    <property type="match status" value="1"/>
</dbReference>
<evidence type="ECO:0000256" key="2">
    <source>
        <dbReference type="ARBA" id="ARBA00011881"/>
    </source>
</evidence>
<dbReference type="GO" id="GO:0006537">
    <property type="term" value="P:glutamate biosynthetic process"/>
    <property type="evidence" value="ECO:0007669"/>
    <property type="project" value="TreeGrafter"/>
</dbReference>
<dbReference type="InterPro" id="IPR015868">
    <property type="entry name" value="Glutaminase"/>
</dbReference>
<dbReference type="GO" id="GO:0004359">
    <property type="term" value="F:glutaminase activity"/>
    <property type="evidence" value="ECO:0007669"/>
    <property type="project" value="UniProtKB-EC"/>
</dbReference>
<gene>
    <name evidence="6" type="ORF">COO91_00154</name>
</gene>
<evidence type="ECO:0000313" key="7">
    <source>
        <dbReference type="Proteomes" id="UP000232003"/>
    </source>
</evidence>
<evidence type="ECO:0000256" key="4">
    <source>
        <dbReference type="ARBA" id="ARBA00022801"/>
    </source>
</evidence>
<sequence length="77" mass="8441">MKGLKKLTTTELLTWIQQAKIQVEGGQVAHRIPQLAKANPGWFAIHICCESGKTITFGDIACVFPLISVIKTFSLLS</sequence>
<protein>
    <recommendedName>
        <fullName evidence="3">glutaminase</fullName>
        <ecNumber evidence="3">3.5.1.2</ecNumber>
    </recommendedName>
</protein>
<dbReference type="Gene3D" id="3.40.710.10">
    <property type="entry name" value="DD-peptidase/beta-lactamase superfamily"/>
    <property type="match status" value="1"/>
</dbReference>
<accession>A0A2K8SFU6</accession>
<dbReference type="EC" id="3.5.1.2" evidence="3"/>
<evidence type="ECO:0000256" key="1">
    <source>
        <dbReference type="ARBA" id="ARBA00011076"/>
    </source>
</evidence>
<dbReference type="SUPFAM" id="SSF56601">
    <property type="entry name" value="beta-lactamase/transpeptidase-like"/>
    <property type="match status" value="1"/>
</dbReference>
<reference evidence="6 7" key="1">
    <citation type="submission" date="2017-11" db="EMBL/GenBank/DDBJ databases">
        <title>Complete genome of a free-living desiccation-tolerant cyanobacterium and its photosynthetic adaptation to extreme terrestrial habitat.</title>
        <authorList>
            <person name="Shang J."/>
        </authorList>
    </citation>
    <scope>NUCLEOTIDE SEQUENCE [LARGE SCALE GENOMIC DNA]</scope>
    <source>
        <strain evidence="6 7">CCNUN1</strain>
    </source>
</reference>
<comment type="catalytic activity">
    <reaction evidence="5">
        <text>L-glutamine + H2O = L-glutamate + NH4(+)</text>
        <dbReference type="Rhea" id="RHEA:15889"/>
        <dbReference type="ChEBI" id="CHEBI:15377"/>
        <dbReference type="ChEBI" id="CHEBI:28938"/>
        <dbReference type="ChEBI" id="CHEBI:29985"/>
        <dbReference type="ChEBI" id="CHEBI:58359"/>
        <dbReference type="EC" id="3.5.1.2"/>
    </reaction>
</comment>
<dbReference type="KEGG" id="nfl:COO91_00154"/>
<dbReference type="GO" id="GO:0006543">
    <property type="term" value="P:L-glutamine catabolic process"/>
    <property type="evidence" value="ECO:0007669"/>
    <property type="project" value="TreeGrafter"/>
</dbReference>
<evidence type="ECO:0000256" key="3">
    <source>
        <dbReference type="ARBA" id="ARBA00012918"/>
    </source>
</evidence>
<dbReference type="PANTHER" id="PTHR12544">
    <property type="entry name" value="GLUTAMINASE"/>
    <property type="match status" value="1"/>
</dbReference>
<keyword evidence="4" id="KW-0378">Hydrolase</keyword>
<dbReference type="Proteomes" id="UP000232003">
    <property type="component" value="Chromosome"/>
</dbReference>
<comment type="subunit">
    <text evidence="2">Homotetramer.</text>
</comment>
<dbReference type="EMBL" id="CP024785">
    <property type="protein sequence ID" value="AUB34334.1"/>
    <property type="molecule type" value="Genomic_DNA"/>
</dbReference>
<dbReference type="InterPro" id="IPR012338">
    <property type="entry name" value="Beta-lactam/transpept-like"/>
</dbReference>
<organism evidence="6 7">
    <name type="scientific">Nostoc flagelliforme CCNUN1</name>
    <dbReference type="NCBI Taxonomy" id="2038116"/>
    <lineage>
        <taxon>Bacteria</taxon>
        <taxon>Bacillati</taxon>
        <taxon>Cyanobacteriota</taxon>
        <taxon>Cyanophyceae</taxon>
        <taxon>Nostocales</taxon>
        <taxon>Nostocaceae</taxon>
        <taxon>Nostoc</taxon>
    </lineage>
</organism>
<proteinExistence type="inferred from homology"/>
<dbReference type="Pfam" id="PF04960">
    <property type="entry name" value="Glutaminase"/>
    <property type="match status" value="1"/>
</dbReference>
<dbReference type="AlphaFoldDB" id="A0A2K8SFU6"/>
<comment type="similarity">
    <text evidence="1">Belongs to the glutaminase family.</text>
</comment>
<keyword evidence="7" id="KW-1185">Reference proteome</keyword>
<evidence type="ECO:0000256" key="5">
    <source>
        <dbReference type="ARBA" id="ARBA00049534"/>
    </source>
</evidence>